<protein>
    <submittedName>
        <fullName evidence="2">Uncharacterized protein</fullName>
    </submittedName>
</protein>
<dbReference type="AlphaFoldDB" id="L7F2J1"/>
<reference evidence="2 3" key="1">
    <citation type="journal article" date="2011" name="Plasmid">
        <title>Streptomyces turgidiscabies Car8 contains a modular pathogenicity island that shares virulence genes with other actinobacterial plant pathogens.</title>
        <authorList>
            <person name="Huguet-Tapia J.C."/>
            <person name="Badger J.H."/>
            <person name="Loria R."/>
            <person name="Pettis G.S."/>
        </authorList>
    </citation>
    <scope>NUCLEOTIDE SEQUENCE [LARGE SCALE GENOMIC DNA]</scope>
    <source>
        <strain evidence="2 3">Car8</strain>
    </source>
</reference>
<comment type="caution">
    <text evidence="2">The sequence shown here is derived from an EMBL/GenBank/DDBJ whole genome shotgun (WGS) entry which is preliminary data.</text>
</comment>
<evidence type="ECO:0000313" key="3">
    <source>
        <dbReference type="Proteomes" id="UP000010931"/>
    </source>
</evidence>
<dbReference type="EMBL" id="AEJB01000421">
    <property type="protein sequence ID" value="ELP64825.1"/>
    <property type="molecule type" value="Genomic_DNA"/>
</dbReference>
<name>L7F2J1_STRT8</name>
<organism evidence="2 3">
    <name type="scientific">Streptomyces turgidiscabies (strain Car8)</name>
    <dbReference type="NCBI Taxonomy" id="698760"/>
    <lineage>
        <taxon>Bacteria</taxon>
        <taxon>Bacillati</taxon>
        <taxon>Actinomycetota</taxon>
        <taxon>Actinomycetes</taxon>
        <taxon>Kitasatosporales</taxon>
        <taxon>Streptomycetaceae</taxon>
        <taxon>Streptomyces</taxon>
    </lineage>
</organism>
<proteinExistence type="predicted"/>
<dbReference type="STRING" id="85558.T45_00028"/>
<sequence length="287" mass="30489">MMGADREKNQDMAQAAQGDTAHSDITFLLAGAADGVEIGTAPYQAVVRGGRRRRARRWAVATAAALALAASTGTLALAGIGGGDGDRVTPATQPTAQPQSPAERRMYTPLWSTLASGTDRGREWWVDIGIWAAPRNEAEAKRQISAMAERGLTPSDARTPKELVGKASFFLKRDFDGVKSPLMLGEIGKESDMSGKDIQSVAVPLEPDVSGDTDTRNRLVIGQVAPTARAVTCTWDDGTTTVARKVPYSTTDNIEKPAIRSVPGSKTAWFVCLAGEGREYKSVKVSG</sequence>
<feature type="transmembrane region" description="Helical" evidence="1">
    <location>
        <begin position="58"/>
        <end position="80"/>
    </location>
</feature>
<evidence type="ECO:0000313" key="2">
    <source>
        <dbReference type="EMBL" id="ELP64825.1"/>
    </source>
</evidence>
<gene>
    <name evidence="2" type="ORF">STRTUCAR8_03335</name>
</gene>
<keyword evidence="3" id="KW-1185">Reference proteome</keyword>
<keyword evidence="1" id="KW-0472">Membrane</keyword>
<dbReference type="Proteomes" id="UP000010931">
    <property type="component" value="Unassembled WGS sequence"/>
</dbReference>
<keyword evidence="1" id="KW-1133">Transmembrane helix</keyword>
<evidence type="ECO:0000256" key="1">
    <source>
        <dbReference type="SAM" id="Phobius"/>
    </source>
</evidence>
<accession>L7F2J1</accession>
<keyword evidence="1" id="KW-0812">Transmembrane</keyword>
<dbReference type="PATRIC" id="fig|698760.3.peg.6308"/>